<keyword evidence="5" id="KW-0012">Acyltransferase</keyword>
<reference evidence="9 10" key="1">
    <citation type="submission" date="2022-06" db="EMBL/GenBank/DDBJ databases">
        <title>Halomicroarcula sp. a new haloarchaeum isolate from saline soil.</title>
        <authorList>
            <person name="Strakova D."/>
            <person name="Galisteo C."/>
            <person name="Sanchez-Porro C."/>
            <person name="Ventosa A."/>
        </authorList>
    </citation>
    <scope>NUCLEOTIDE SEQUENCE [LARGE SCALE GENOMIC DNA]</scope>
    <source>
        <strain evidence="9 10">S3CR25-11</strain>
    </source>
</reference>
<comment type="cofactor">
    <cofactor evidence="1">
        <name>(R)-lipoate</name>
        <dbReference type="ChEBI" id="CHEBI:83088"/>
    </cofactor>
</comment>
<comment type="caution">
    <text evidence="9">The sequence shown here is derived from an EMBL/GenBank/DDBJ whole genome shotgun (WGS) entry which is preliminary data.</text>
</comment>
<dbReference type="InterPro" id="IPR004167">
    <property type="entry name" value="PSBD"/>
</dbReference>
<dbReference type="InterPro" id="IPR001078">
    <property type="entry name" value="2-oxoacid_DH_actylTfrase"/>
</dbReference>
<feature type="domain" description="Peripheral subunit-binding (PSBD)" evidence="8">
    <location>
        <begin position="107"/>
        <end position="144"/>
    </location>
</feature>
<keyword evidence="4" id="KW-0450">Lipoyl</keyword>
<dbReference type="PROSITE" id="PS51826">
    <property type="entry name" value="PSBD"/>
    <property type="match status" value="1"/>
</dbReference>
<dbReference type="PANTHER" id="PTHR43178:SF5">
    <property type="entry name" value="LIPOAMIDE ACYLTRANSFERASE COMPONENT OF BRANCHED-CHAIN ALPHA-KETO ACID DEHYDROGENASE COMPLEX, MITOCHONDRIAL"/>
    <property type="match status" value="1"/>
</dbReference>
<evidence type="ECO:0000256" key="5">
    <source>
        <dbReference type="ARBA" id="ARBA00023315"/>
    </source>
</evidence>
<dbReference type="InterPro" id="IPR011053">
    <property type="entry name" value="Single_hybrid_motif"/>
</dbReference>
<dbReference type="PROSITE" id="PS50968">
    <property type="entry name" value="BIOTINYL_LIPOYL"/>
    <property type="match status" value="1"/>
</dbReference>
<name>A0ABU2FNM0_9EURY</name>
<dbReference type="Gene3D" id="4.10.320.10">
    <property type="entry name" value="E3-binding domain"/>
    <property type="match status" value="2"/>
</dbReference>
<dbReference type="SUPFAM" id="SSF51230">
    <property type="entry name" value="Single hybrid motif"/>
    <property type="match status" value="1"/>
</dbReference>
<evidence type="ECO:0000256" key="6">
    <source>
        <dbReference type="SAM" id="MobiDB-lite"/>
    </source>
</evidence>
<evidence type="ECO:0000259" key="7">
    <source>
        <dbReference type="PROSITE" id="PS50968"/>
    </source>
</evidence>
<dbReference type="Gene3D" id="2.40.50.100">
    <property type="match status" value="1"/>
</dbReference>
<evidence type="ECO:0000256" key="1">
    <source>
        <dbReference type="ARBA" id="ARBA00001938"/>
    </source>
</evidence>
<feature type="region of interest" description="Disordered" evidence="6">
    <location>
        <begin position="79"/>
        <end position="110"/>
    </location>
</feature>
<evidence type="ECO:0000256" key="3">
    <source>
        <dbReference type="ARBA" id="ARBA00022679"/>
    </source>
</evidence>
<sequence length="540" mass="56483">MFEFELPDLGEGVAEGEVLAWHVAVGDEVVEDQVLAEVETDKAAVDVPSPVDGVVREVHADVGDVVATGEALVTIEEGAESEAAAESGGESAAEAPESGDGATERVFAPPSVRRFAREQGVDITAVEGSGPSGRITEADVEAAADGATADADDGPTSVVSRVGGGTDDSDDGPTSVVSRVTEDGDGESDDGPTSVVSKVSEADGEESAAESAVGRASTEPMAEPRDHTLATPATRRLARELGVDIDAVPTDETRDGEPYVDAAAVRAVAEREGGAVEVTDEAVREVAEGVVADLRATAEEVGTPVEATDADRREPYRGVRRTIGEQMARSRREVPHATHHDRVAVPGLVEARERLQPLAEDRGVHLTYTPLVLKCVAAALDDHPILATQLDTEAEEIVYRSDRAIGVATATDHGLVVPVVGDVDEKGLLELAADVEYLVSRARSRDIAREEMQGGVFTVTNFGAIGGEYADPVINVPETAILGVGALKERPVAEDGEVRAEPTLTLSLAIDHRVIDGADAARFVDTLKSYLADPRRLLLG</sequence>
<dbReference type="Pfam" id="PF02817">
    <property type="entry name" value="E3_binding"/>
    <property type="match status" value="2"/>
</dbReference>
<accession>A0ABU2FNM0</accession>
<organism evidence="9 10">
    <name type="scientific">Haloarcula onubensis</name>
    <dbReference type="NCBI Taxonomy" id="2950539"/>
    <lineage>
        <taxon>Archaea</taxon>
        <taxon>Methanobacteriati</taxon>
        <taxon>Methanobacteriota</taxon>
        <taxon>Stenosarchaea group</taxon>
        <taxon>Halobacteria</taxon>
        <taxon>Halobacteriales</taxon>
        <taxon>Haloarculaceae</taxon>
        <taxon>Haloarcula</taxon>
    </lineage>
</organism>
<comment type="similarity">
    <text evidence="2">Belongs to the 2-oxoacid dehydrogenase family.</text>
</comment>
<dbReference type="InterPro" id="IPR003016">
    <property type="entry name" value="2-oxoA_DH_lipoyl-BS"/>
</dbReference>
<dbReference type="EMBL" id="JAMQOS010000003">
    <property type="protein sequence ID" value="MDS0282355.1"/>
    <property type="molecule type" value="Genomic_DNA"/>
</dbReference>
<dbReference type="PROSITE" id="PS00189">
    <property type="entry name" value="LIPOYL"/>
    <property type="match status" value="1"/>
</dbReference>
<dbReference type="InterPro" id="IPR000089">
    <property type="entry name" value="Biotin_lipoyl"/>
</dbReference>
<feature type="domain" description="Lipoyl-binding" evidence="7">
    <location>
        <begin position="1"/>
        <end position="76"/>
    </location>
</feature>
<evidence type="ECO:0000256" key="2">
    <source>
        <dbReference type="ARBA" id="ARBA00007317"/>
    </source>
</evidence>
<feature type="compositionally biased region" description="Low complexity" evidence="6">
    <location>
        <begin position="81"/>
        <end position="101"/>
    </location>
</feature>
<gene>
    <name evidence="9" type="ORF">NDI86_09490</name>
</gene>
<dbReference type="PANTHER" id="PTHR43178">
    <property type="entry name" value="DIHYDROLIPOAMIDE ACETYLTRANSFERASE COMPONENT OF PYRUVATE DEHYDROGENASE COMPLEX"/>
    <property type="match status" value="1"/>
</dbReference>
<evidence type="ECO:0000313" key="9">
    <source>
        <dbReference type="EMBL" id="MDS0282355.1"/>
    </source>
</evidence>
<dbReference type="SUPFAM" id="SSF47005">
    <property type="entry name" value="Peripheral subunit-binding domain of 2-oxo acid dehydrogenase complex"/>
    <property type="match status" value="1"/>
</dbReference>
<dbReference type="CDD" id="cd06849">
    <property type="entry name" value="lipoyl_domain"/>
    <property type="match status" value="1"/>
</dbReference>
<dbReference type="Pfam" id="PF00364">
    <property type="entry name" value="Biotin_lipoyl"/>
    <property type="match status" value="1"/>
</dbReference>
<keyword evidence="3" id="KW-0808">Transferase</keyword>
<dbReference type="InterPro" id="IPR036625">
    <property type="entry name" value="E3-bd_dom_sf"/>
</dbReference>
<protein>
    <submittedName>
        <fullName evidence="9">2-oxo acid dehydrogenase subunit E2</fullName>
    </submittedName>
</protein>
<dbReference type="Gene3D" id="3.30.559.10">
    <property type="entry name" value="Chloramphenicol acetyltransferase-like domain"/>
    <property type="match status" value="1"/>
</dbReference>
<dbReference type="RefSeq" id="WP_310900190.1">
    <property type="nucleotide sequence ID" value="NZ_JAMQOS010000003.1"/>
</dbReference>
<evidence type="ECO:0000259" key="8">
    <source>
        <dbReference type="PROSITE" id="PS51826"/>
    </source>
</evidence>
<keyword evidence="10" id="KW-1185">Reference proteome</keyword>
<feature type="region of interest" description="Disordered" evidence="6">
    <location>
        <begin position="143"/>
        <end position="233"/>
    </location>
</feature>
<dbReference type="Pfam" id="PF00198">
    <property type="entry name" value="2-oxoacid_dh"/>
    <property type="match status" value="1"/>
</dbReference>
<evidence type="ECO:0000313" key="10">
    <source>
        <dbReference type="Proteomes" id="UP001268864"/>
    </source>
</evidence>
<dbReference type="InterPro" id="IPR050743">
    <property type="entry name" value="2-oxoacid_DH_E2_comp"/>
</dbReference>
<dbReference type="Proteomes" id="UP001268864">
    <property type="component" value="Unassembled WGS sequence"/>
</dbReference>
<dbReference type="SUPFAM" id="SSF52777">
    <property type="entry name" value="CoA-dependent acyltransferases"/>
    <property type="match status" value="1"/>
</dbReference>
<feature type="compositionally biased region" description="Low complexity" evidence="6">
    <location>
        <begin position="143"/>
        <end position="161"/>
    </location>
</feature>
<proteinExistence type="inferred from homology"/>
<evidence type="ECO:0000256" key="4">
    <source>
        <dbReference type="ARBA" id="ARBA00022823"/>
    </source>
</evidence>
<dbReference type="InterPro" id="IPR023213">
    <property type="entry name" value="CAT-like_dom_sf"/>
</dbReference>